<dbReference type="KEGG" id="rto:RTO_28640"/>
<evidence type="ECO:0000256" key="1">
    <source>
        <dbReference type="SAM" id="Phobius"/>
    </source>
</evidence>
<reference evidence="2 3" key="1">
    <citation type="submission" date="2010-03" db="EMBL/GenBank/DDBJ databases">
        <title>The genome sequence of Ruminococcus torques L2-14.</title>
        <authorList>
            <consortium name="metaHIT consortium -- http://www.metahit.eu/"/>
            <person name="Pajon A."/>
            <person name="Turner K."/>
            <person name="Parkhill J."/>
            <person name="Duncan S."/>
            <person name="Flint H."/>
        </authorList>
    </citation>
    <scope>NUCLEOTIDE SEQUENCE [LARGE SCALE GENOMIC DNA]</scope>
    <source>
        <strain evidence="2 3">L2-14</strain>
    </source>
</reference>
<dbReference type="AlphaFoldDB" id="D4LZT6"/>
<keyword evidence="1" id="KW-0472">Membrane</keyword>
<keyword evidence="1" id="KW-0812">Transmembrane</keyword>
<dbReference type="RefSeq" id="WP_015529860.1">
    <property type="nucleotide sequence ID" value="NC_021015.1"/>
</dbReference>
<feature type="transmembrane region" description="Helical" evidence="1">
    <location>
        <begin position="83"/>
        <end position="99"/>
    </location>
</feature>
<sequence length="192" mass="20900">MNKLQGKDLINVGIFTAIYFVVMMAIAMLGFIPIFLPLLIVLVPLIGGIVMMLYYSKVQKFGMVSLTGLICGILMLLTGMGYWSIITGAVFGVLADLVLKSGDYKSAKKGIISHGVFSMWIIGNYIPIVATRDSYYQQLISGYGQEYADSIMSYISAYTLPILLIAGFVCGVIGGVIGQKIFKKHFKRAGIA</sequence>
<dbReference type="Pfam" id="PF09605">
    <property type="entry name" value="Trep_Strep"/>
    <property type="match status" value="1"/>
</dbReference>
<name>D4LZT6_9FIRM</name>
<evidence type="ECO:0000313" key="3">
    <source>
        <dbReference type="Proteomes" id="UP000008956"/>
    </source>
</evidence>
<dbReference type="NCBIfam" id="TIGR02185">
    <property type="entry name" value="Trep_Strep"/>
    <property type="match status" value="1"/>
</dbReference>
<accession>D4LZT6</accession>
<dbReference type="EMBL" id="FP929055">
    <property type="protein sequence ID" value="CBL27296.1"/>
    <property type="molecule type" value="Genomic_DNA"/>
</dbReference>
<organism evidence="2 3">
    <name type="scientific">[Ruminococcus] torques L2-14</name>
    <dbReference type="NCBI Taxonomy" id="657313"/>
    <lineage>
        <taxon>Bacteria</taxon>
        <taxon>Bacillati</taxon>
        <taxon>Bacillota</taxon>
        <taxon>Clostridia</taxon>
        <taxon>Lachnospirales</taxon>
        <taxon>Lachnospiraceae</taxon>
        <taxon>Mediterraneibacter</taxon>
    </lineage>
</organism>
<dbReference type="PATRIC" id="fig|657313.3.peg.2761"/>
<feature type="transmembrane region" description="Helical" evidence="1">
    <location>
        <begin position="9"/>
        <end position="28"/>
    </location>
</feature>
<feature type="transmembrane region" description="Helical" evidence="1">
    <location>
        <begin position="151"/>
        <end position="178"/>
    </location>
</feature>
<keyword evidence="1" id="KW-1133">Transmembrane helix</keyword>
<dbReference type="HOGENOM" id="CLU_093450_1_0_9"/>
<protein>
    <submittedName>
        <fullName evidence="2">Conserved hypothetical integral membrane protein TIGR02185</fullName>
    </submittedName>
</protein>
<evidence type="ECO:0000313" key="2">
    <source>
        <dbReference type="EMBL" id="CBL27296.1"/>
    </source>
</evidence>
<feature type="transmembrane region" description="Helical" evidence="1">
    <location>
        <begin position="111"/>
        <end position="131"/>
    </location>
</feature>
<reference evidence="2 3" key="2">
    <citation type="submission" date="2010-03" db="EMBL/GenBank/DDBJ databases">
        <authorList>
            <person name="Pajon A."/>
        </authorList>
    </citation>
    <scope>NUCLEOTIDE SEQUENCE [LARGE SCALE GENOMIC DNA]</scope>
    <source>
        <strain evidence="2 3">L2-14</strain>
    </source>
</reference>
<dbReference type="Proteomes" id="UP000008956">
    <property type="component" value="Chromosome"/>
</dbReference>
<feature type="transmembrane region" description="Helical" evidence="1">
    <location>
        <begin position="34"/>
        <end position="54"/>
    </location>
</feature>
<gene>
    <name evidence="2" type="ORF">RTO_28640</name>
</gene>
<proteinExistence type="predicted"/>
<feature type="transmembrane region" description="Helical" evidence="1">
    <location>
        <begin position="61"/>
        <end position="77"/>
    </location>
</feature>
<dbReference type="InterPro" id="IPR011733">
    <property type="entry name" value="CHP02185_IM"/>
</dbReference>